<dbReference type="PANTHER" id="PTHR30469:SF37">
    <property type="entry name" value="RAGD PROTEIN"/>
    <property type="match status" value="1"/>
</dbReference>
<proteinExistence type="inferred from homology"/>
<evidence type="ECO:0000313" key="6">
    <source>
        <dbReference type="Proteomes" id="UP000199045"/>
    </source>
</evidence>
<gene>
    <name evidence="5" type="ORF">SAMN04488121_11470</name>
</gene>
<feature type="domain" description="CusB-like beta-barrel" evidence="2">
    <location>
        <begin position="217"/>
        <end position="288"/>
    </location>
</feature>
<dbReference type="Gene3D" id="2.40.50.100">
    <property type="match status" value="1"/>
</dbReference>
<comment type="similarity">
    <text evidence="1">Belongs to the membrane fusion protein (MFP) (TC 8.A.1) family.</text>
</comment>
<dbReference type="STRING" id="104663.SAMN04488121_11470"/>
<sequence length="363" mass="39640">MYTYKYLFTIGLLAALFTACHEKASQRKEAVKSNKNQKFELATVIHEPLSSSIQLPAVLEAYQRVSIYPRVSGFVKTVAVDRGSVVHKGEVLITLDAPEIIQQYFAAQSKYLQSKAVFAASKDNYERTLAVSETPGTVSAHDVEVAEARMVADSAIMNSELANFRALEATRSYLTVTAPFDGVITERNVHPGALVGPGTKLDGGAMLMLEQEDRLRLVVQVPEVYSAQLSAARQVSFHVNALPGKIFAGAISRQAGSLSDRYRSEAVEVDVQNVQHLLKPGMYAEITIPVTGSVQAMVVPGSAIVTSTEKKYVVAVREGYTRWIDVQEGNHHSDSSEVFGSLMPGDRVIVHANDEIKEGLRID</sequence>
<dbReference type="Gene3D" id="1.10.287.470">
    <property type="entry name" value="Helix hairpin bin"/>
    <property type="match status" value="1"/>
</dbReference>
<dbReference type="Gene3D" id="2.40.420.20">
    <property type="match status" value="1"/>
</dbReference>
<dbReference type="Pfam" id="PF25973">
    <property type="entry name" value="BSH_CzcB"/>
    <property type="match status" value="1"/>
</dbReference>
<feature type="domain" description="YknX-like C-terminal permuted SH3-like" evidence="4">
    <location>
        <begin position="297"/>
        <end position="362"/>
    </location>
</feature>
<dbReference type="Pfam" id="PF25954">
    <property type="entry name" value="Beta-barrel_RND_2"/>
    <property type="match status" value="1"/>
</dbReference>
<dbReference type="SUPFAM" id="SSF111369">
    <property type="entry name" value="HlyD-like secretion proteins"/>
    <property type="match status" value="1"/>
</dbReference>
<name>A0A1G8DCN3_CHIFI</name>
<evidence type="ECO:0000313" key="5">
    <source>
        <dbReference type="EMBL" id="SDH55421.1"/>
    </source>
</evidence>
<dbReference type="InterPro" id="IPR006143">
    <property type="entry name" value="RND_pump_MFP"/>
</dbReference>
<dbReference type="PANTHER" id="PTHR30469">
    <property type="entry name" value="MULTIDRUG RESISTANCE PROTEIN MDTA"/>
    <property type="match status" value="1"/>
</dbReference>
<dbReference type="RefSeq" id="WP_089838603.1">
    <property type="nucleotide sequence ID" value="NZ_FNBN01000014.1"/>
</dbReference>
<dbReference type="InterPro" id="IPR058637">
    <property type="entry name" value="YknX-like_C"/>
</dbReference>
<dbReference type="OrthoDB" id="9806939at2"/>
<accession>A0A1G8DCN3</accession>
<dbReference type="NCBIfam" id="TIGR01730">
    <property type="entry name" value="RND_mfp"/>
    <property type="match status" value="1"/>
</dbReference>
<evidence type="ECO:0000256" key="1">
    <source>
        <dbReference type="ARBA" id="ARBA00009477"/>
    </source>
</evidence>
<evidence type="ECO:0000259" key="2">
    <source>
        <dbReference type="Pfam" id="PF25954"/>
    </source>
</evidence>
<dbReference type="GO" id="GO:0015562">
    <property type="term" value="F:efflux transmembrane transporter activity"/>
    <property type="evidence" value="ECO:0007669"/>
    <property type="project" value="TreeGrafter"/>
</dbReference>
<dbReference type="Gene3D" id="2.40.30.170">
    <property type="match status" value="1"/>
</dbReference>
<reference evidence="5 6" key="1">
    <citation type="submission" date="2016-10" db="EMBL/GenBank/DDBJ databases">
        <authorList>
            <person name="de Groot N.N."/>
        </authorList>
    </citation>
    <scope>NUCLEOTIDE SEQUENCE [LARGE SCALE GENOMIC DNA]</scope>
    <source>
        <strain evidence="5 6">DSM 527</strain>
    </source>
</reference>
<dbReference type="InterPro" id="IPR058647">
    <property type="entry name" value="BSH_CzcB-like"/>
</dbReference>
<dbReference type="GO" id="GO:1990281">
    <property type="term" value="C:efflux pump complex"/>
    <property type="evidence" value="ECO:0007669"/>
    <property type="project" value="TreeGrafter"/>
</dbReference>
<dbReference type="Pfam" id="PF25989">
    <property type="entry name" value="YknX_C"/>
    <property type="match status" value="1"/>
</dbReference>
<dbReference type="EMBL" id="FNBN01000014">
    <property type="protein sequence ID" value="SDH55421.1"/>
    <property type="molecule type" value="Genomic_DNA"/>
</dbReference>
<protein>
    <submittedName>
        <fullName evidence="5">RND family efflux transporter, MFP subunit</fullName>
    </submittedName>
</protein>
<dbReference type="Proteomes" id="UP000199045">
    <property type="component" value="Unassembled WGS sequence"/>
</dbReference>
<dbReference type="AlphaFoldDB" id="A0A1G8DCN3"/>
<evidence type="ECO:0000259" key="3">
    <source>
        <dbReference type="Pfam" id="PF25973"/>
    </source>
</evidence>
<dbReference type="PROSITE" id="PS51257">
    <property type="entry name" value="PROKAR_LIPOPROTEIN"/>
    <property type="match status" value="1"/>
</dbReference>
<dbReference type="InterPro" id="IPR058792">
    <property type="entry name" value="Beta-barrel_RND_2"/>
</dbReference>
<organism evidence="5 6">
    <name type="scientific">Chitinophaga filiformis</name>
    <name type="common">Myxococcus filiformis</name>
    <name type="synonym">Flexibacter filiformis</name>
    <dbReference type="NCBI Taxonomy" id="104663"/>
    <lineage>
        <taxon>Bacteria</taxon>
        <taxon>Pseudomonadati</taxon>
        <taxon>Bacteroidota</taxon>
        <taxon>Chitinophagia</taxon>
        <taxon>Chitinophagales</taxon>
        <taxon>Chitinophagaceae</taxon>
        <taxon>Chitinophaga</taxon>
    </lineage>
</organism>
<evidence type="ECO:0000259" key="4">
    <source>
        <dbReference type="Pfam" id="PF25989"/>
    </source>
</evidence>
<feature type="domain" description="CzcB-like barrel-sandwich hybrid" evidence="3">
    <location>
        <begin position="65"/>
        <end position="197"/>
    </location>
</feature>